<dbReference type="EMBL" id="RQGC01000009">
    <property type="protein sequence ID" value="TGL39627.1"/>
    <property type="molecule type" value="Genomic_DNA"/>
</dbReference>
<name>A0ABY2M964_9LEPT</name>
<sequence length="194" mass="21836">MPQIPKMRKNALPWYLLDDTNGILITSATIPVSISDSKEIVWAATDIPGLNYTPLYPNRNGNSTISFQIPIINRKGQLGNSNLMQSFETLRNNDTPSLTNLFARGAQFTPNPSVIYQWGTHRGPQRFKITKLDFEHNAILTNKTGKSQYTLIDIEMVLDEQSSLYRSDRILRKVQGIMGVADSVSQIFGSSRPY</sequence>
<proteinExistence type="predicted"/>
<dbReference type="RefSeq" id="WP_135646404.1">
    <property type="nucleotide sequence ID" value="NZ_RQGC01000009.1"/>
</dbReference>
<comment type="caution">
    <text evidence="1">The sequence shown here is derived from an EMBL/GenBank/DDBJ whole genome shotgun (WGS) entry which is preliminary data.</text>
</comment>
<dbReference type="Proteomes" id="UP000297273">
    <property type="component" value="Unassembled WGS sequence"/>
</dbReference>
<reference evidence="2" key="1">
    <citation type="journal article" date="2019" name="PLoS Negl. Trop. Dis.">
        <title>Revisiting the worldwide diversity of Leptospira species in the environment.</title>
        <authorList>
            <person name="Vincent A.T."/>
            <person name="Schiettekatte O."/>
            <person name="Bourhy P."/>
            <person name="Veyrier F.J."/>
            <person name="Picardeau M."/>
        </authorList>
    </citation>
    <scope>NUCLEOTIDE SEQUENCE [LARGE SCALE GENOMIC DNA]</scope>
    <source>
        <strain evidence="2">201702690</strain>
    </source>
</reference>
<accession>A0ABY2M964</accession>
<gene>
    <name evidence="1" type="ORF">EHQ53_13985</name>
</gene>
<keyword evidence="2" id="KW-1185">Reference proteome</keyword>
<protein>
    <submittedName>
        <fullName evidence="1">Uncharacterized protein</fullName>
    </submittedName>
</protein>
<evidence type="ECO:0000313" key="1">
    <source>
        <dbReference type="EMBL" id="TGL39627.1"/>
    </source>
</evidence>
<organism evidence="1 2">
    <name type="scientific">Leptospira langatensis</name>
    <dbReference type="NCBI Taxonomy" id="2484983"/>
    <lineage>
        <taxon>Bacteria</taxon>
        <taxon>Pseudomonadati</taxon>
        <taxon>Spirochaetota</taxon>
        <taxon>Spirochaetia</taxon>
        <taxon>Leptospirales</taxon>
        <taxon>Leptospiraceae</taxon>
        <taxon>Leptospira</taxon>
    </lineage>
</organism>
<evidence type="ECO:0000313" key="2">
    <source>
        <dbReference type="Proteomes" id="UP000297273"/>
    </source>
</evidence>